<accession>A0A1H7JFT6</accession>
<evidence type="ECO:0008006" key="3">
    <source>
        <dbReference type="Google" id="ProtNLM"/>
    </source>
</evidence>
<sequence length="186" mass="20774">MPGNPPLTDRLMPFPDATERHSILIPASRDQVWHAIKHPNPTDVRLAKPLFAIRDLASRLRNGHAQLDLPSFTTLAEDPGREVVDGVIGQWWRLGRAENVSSVTDLDGFLAFDRPGFAKATFSFLLDDAGDGGIRLITETRIQATSPEARQAFLRYWLLIRLGSGFVRRVMLSAIRARALKTPLRP</sequence>
<protein>
    <recommendedName>
        <fullName evidence="3">DUF2867 domain-containing protein</fullName>
    </recommendedName>
</protein>
<organism evidence="1 2">
    <name type="scientific">Nonomuraea pusilla</name>
    <dbReference type="NCBI Taxonomy" id="46177"/>
    <lineage>
        <taxon>Bacteria</taxon>
        <taxon>Bacillati</taxon>
        <taxon>Actinomycetota</taxon>
        <taxon>Actinomycetes</taxon>
        <taxon>Streptosporangiales</taxon>
        <taxon>Streptosporangiaceae</taxon>
        <taxon>Nonomuraea</taxon>
    </lineage>
</organism>
<dbReference type="EMBL" id="FOBF01000002">
    <property type="protein sequence ID" value="SEK72830.1"/>
    <property type="molecule type" value="Genomic_DNA"/>
</dbReference>
<proteinExistence type="predicted"/>
<dbReference type="STRING" id="46177.SAMN05660976_01093"/>
<gene>
    <name evidence="1" type="ORF">SAMN05660976_01093</name>
</gene>
<name>A0A1H7JFT6_9ACTN</name>
<evidence type="ECO:0000313" key="1">
    <source>
        <dbReference type="EMBL" id="SEK72830.1"/>
    </source>
</evidence>
<evidence type="ECO:0000313" key="2">
    <source>
        <dbReference type="Proteomes" id="UP000198953"/>
    </source>
</evidence>
<dbReference type="Proteomes" id="UP000198953">
    <property type="component" value="Unassembled WGS sequence"/>
</dbReference>
<dbReference type="OrthoDB" id="5464833at2"/>
<reference evidence="1 2" key="1">
    <citation type="submission" date="2016-10" db="EMBL/GenBank/DDBJ databases">
        <authorList>
            <person name="de Groot N.N."/>
        </authorList>
    </citation>
    <scope>NUCLEOTIDE SEQUENCE [LARGE SCALE GENOMIC DNA]</scope>
    <source>
        <strain evidence="1 2">DSM 43357</strain>
    </source>
</reference>
<dbReference type="RefSeq" id="WP_091098716.1">
    <property type="nucleotide sequence ID" value="NZ_FOBF01000002.1"/>
</dbReference>
<keyword evidence="2" id="KW-1185">Reference proteome</keyword>
<dbReference type="AlphaFoldDB" id="A0A1H7JFT6"/>